<feature type="region of interest" description="Disordered" evidence="1">
    <location>
        <begin position="64"/>
        <end position="103"/>
    </location>
</feature>
<dbReference type="Proteomes" id="UP001299596">
    <property type="component" value="Unassembled WGS sequence"/>
</dbReference>
<evidence type="ECO:0000313" key="2">
    <source>
        <dbReference type="EMBL" id="MEB3020996.1"/>
    </source>
</evidence>
<gene>
    <name evidence="2" type="ORF">K6T79_08055</name>
</gene>
<dbReference type="RefSeq" id="WP_329781984.1">
    <property type="nucleotide sequence ID" value="NZ_JAYJJR010000003.1"/>
</dbReference>
<comment type="caution">
    <text evidence="2">The sequence shown here is derived from an EMBL/GenBank/DDBJ whole genome shotgun (WGS) entry which is preliminary data.</text>
</comment>
<evidence type="ECO:0000313" key="3">
    <source>
        <dbReference type="Proteomes" id="UP001299596"/>
    </source>
</evidence>
<dbReference type="EMBL" id="JAYJJR010000003">
    <property type="protein sequence ID" value="MEB3020996.1"/>
    <property type="molecule type" value="Genomic_DNA"/>
</dbReference>
<organism evidence="2 3">
    <name type="scientific">[Mycobacterium] crassicus</name>
    <dbReference type="NCBI Taxonomy" id="2872309"/>
    <lineage>
        <taxon>Bacteria</taxon>
        <taxon>Bacillati</taxon>
        <taxon>Actinomycetota</taxon>
        <taxon>Actinomycetes</taxon>
        <taxon>Mycobacteriales</taxon>
        <taxon>Mycobacteriaceae</taxon>
        <taxon>Mycolicibacter</taxon>
    </lineage>
</organism>
<accession>A0ABU5XIS2</accession>
<name>A0ABU5XIS2_9MYCO</name>
<proteinExistence type="predicted"/>
<sequence>SPPHRASQLRCHLSVQQTPRPIGQHERAGASGDELTIDPVFLRELLRAEKMSLLVEVEIRRYSSADPSFRHRHGDDEDNDQRGNPEPSAMYYIYGQDGEVHEL</sequence>
<protein>
    <submittedName>
        <fullName evidence="2">Uncharacterized protein</fullName>
    </submittedName>
</protein>
<feature type="non-terminal residue" evidence="2">
    <location>
        <position position="1"/>
    </location>
</feature>
<keyword evidence="3" id="KW-1185">Reference proteome</keyword>
<reference evidence="2 3" key="1">
    <citation type="submission" date="2023-12" db="EMBL/GenBank/DDBJ databases">
        <title>Description of new species of Mycobacterium terrae complex isolated from sewage at the Sao Paulo Zoological Park Foundation in Brazil.</title>
        <authorList>
            <person name="Romagnoli C.L."/>
            <person name="Conceicao E.C."/>
            <person name="Machado E."/>
            <person name="Barreto L.B.P.F."/>
            <person name="Sharma A."/>
            <person name="Silva N.M."/>
            <person name="Marques L.E."/>
            <person name="Juliana M.A."/>
            <person name="Lourenco M.C.S."/>
            <person name="Digiampietri L.A."/>
            <person name="Suffys P.N."/>
            <person name="Viana-Niero C."/>
        </authorList>
    </citation>
    <scope>NUCLEOTIDE SEQUENCE [LARGE SCALE GENOMIC DNA]</scope>
    <source>
        <strain evidence="2 3">MYC098</strain>
    </source>
</reference>
<evidence type="ECO:0000256" key="1">
    <source>
        <dbReference type="SAM" id="MobiDB-lite"/>
    </source>
</evidence>